<feature type="compositionally biased region" description="Polar residues" evidence="2">
    <location>
        <begin position="66"/>
        <end position="77"/>
    </location>
</feature>
<feature type="region of interest" description="Disordered" evidence="2">
    <location>
        <begin position="109"/>
        <end position="161"/>
    </location>
</feature>
<dbReference type="InterPro" id="IPR050672">
    <property type="entry name" value="FBXO45-Fsn/SPSB_families"/>
</dbReference>
<dbReference type="Gene3D" id="1.10.750.20">
    <property type="entry name" value="SOCS box"/>
    <property type="match status" value="1"/>
</dbReference>
<dbReference type="SMART" id="SM00969">
    <property type="entry name" value="SOCS_box"/>
    <property type="match status" value="1"/>
</dbReference>
<feature type="domain" description="B30.2/SPRY" evidence="3">
    <location>
        <begin position="289"/>
        <end position="495"/>
    </location>
</feature>
<accession>A0A9Q0M464</accession>
<proteinExistence type="inferred from homology"/>
<feature type="region of interest" description="Disordered" evidence="2">
    <location>
        <begin position="53"/>
        <end position="77"/>
    </location>
</feature>
<feature type="compositionally biased region" description="Polar residues" evidence="2">
    <location>
        <begin position="264"/>
        <end position="281"/>
    </location>
</feature>
<dbReference type="PANTHER" id="PTHR12245">
    <property type="entry name" value="SPRY DOMAIN CONTAINING SOCS BOX PROTEIN"/>
    <property type="match status" value="1"/>
</dbReference>
<evidence type="ECO:0000259" key="3">
    <source>
        <dbReference type="PROSITE" id="PS50188"/>
    </source>
</evidence>
<reference evidence="4" key="1">
    <citation type="submission" date="2022-12" db="EMBL/GenBank/DDBJ databases">
        <title>Genome assemblies of Blomia tropicalis.</title>
        <authorList>
            <person name="Cui Y."/>
        </authorList>
    </citation>
    <scope>NUCLEOTIDE SEQUENCE</scope>
    <source>
        <tissue evidence="4">Adult mites</tissue>
    </source>
</reference>
<dbReference type="InterPro" id="IPR001496">
    <property type="entry name" value="SOCS_box"/>
</dbReference>
<dbReference type="GO" id="GO:0019005">
    <property type="term" value="C:SCF ubiquitin ligase complex"/>
    <property type="evidence" value="ECO:0007669"/>
    <property type="project" value="TreeGrafter"/>
</dbReference>
<protein>
    <recommendedName>
        <fullName evidence="3">B30.2/SPRY domain-containing protein</fullName>
    </recommendedName>
</protein>
<evidence type="ECO:0000256" key="2">
    <source>
        <dbReference type="SAM" id="MobiDB-lite"/>
    </source>
</evidence>
<dbReference type="SMART" id="SM00449">
    <property type="entry name" value="SPRY"/>
    <property type="match status" value="1"/>
</dbReference>
<gene>
    <name evidence="4" type="ORF">RDWZM_005520</name>
</gene>
<dbReference type="Gene3D" id="2.60.120.920">
    <property type="match status" value="1"/>
</dbReference>
<evidence type="ECO:0000256" key="1">
    <source>
        <dbReference type="ARBA" id="ARBA00010910"/>
    </source>
</evidence>
<feature type="compositionally biased region" description="Low complexity" evidence="2">
    <location>
        <begin position="53"/>
        <end position="65"/>
    </location>
</feature>
<sequence>MYSPFTDWSAQGSPIFSPNVVSQSTHLNRNSVPVFITPDGTIFYADESSLQSQTQSQQAAASLSTNYHSHNNRNPESFVSNAYQLPIVESQRNQSDQLINLYYGSPSTSFNTSSPSTSSRISSSLHGHSSQTAYGQVHTNGSHHTTQRNRNSNSAKSIGISTSNRSIHSNLKLKSRRRAPISYKAIHSLCLCSIAHRFPHTIEHHQRLKLDNLAAINSTPFLGANLINAMGQKVSHPFANKTHSHNVIREQSSCSSTITAVHQATANSNTLPRRPDLSSTQLHREPERPARLDLLLDMEPASESVQKEHGWNENDRSLNIFVLEDDPRVVHRHPVAQSTDCVRGRVGYKSGLHVWEIKWPLRQRGTHAVVGVATADAALHSNGYLPLVGSTAKSWGWDLGRNVLFHDLKLNPADHTNVQYYTYGQVYEHQFGYNFVAPETFLVVLDMDQGTLSFMANGQYLGVAFEGLKGQTLYPIISSVWGHCEITMRYINGLKPEPSPLKDIARRAIRRQLGPNRLNSIQSELVIPEVLKKYLLYHDQPHNQAWKPL</sequence>
<dbReference type="Pfam" id="PF00622">
    <property type="entry name" value="SPRY"/>
    <property type="match status" value="1"/>
</dbReference>
<feature type="compositionally biased region" description="Polar residues" evidence="2">
    <location>
        <begin position="133"/>
        <end position="161"/>
    </location>
</feature>
<evidence type="ECO:0000313" key="4">
    <source>
        <dbReference type="EMBL" id="KAJ6219708.1"/>
    </source>
</evidence>
<dbReference type="Pfam" id="PF07525">
    <property type="entry name" value="SOCS_box"/>
    <property type="match status" value="1"/>
</dbReference>
<dbReference type="InterPro" id="IPR001870">
    <property type="entry name" value="B30.2/SPRY"/>
</dbReference>
<dbReference type="InterPro" id="IPR003877">
    <property type="entry name" value="SPRY_dom"/>
</dbReference>
<dbReference type="PROSITE" id="PS50188">
    <property type="entry name" value="B302_SPRY"/>
    <property type="match status" value="1"/>
</dbReference>
<evidence type="ECO:0000313" key="5">
    <source>
        <dbReference type="Proteomes" id="UP001142055"/>
    </source>
</evidence>
<dbReference type="CDD" id="cd12906">
    <property type="entry name" value="SPRY_SOCS1-2-4"/>
    <property type="match status" value="1"/>
</dbReference>
<feature type="compositionally biased region" description="Low complexity" evidence="2">
    <location>
        <begin position="109"/>
        <end position="132"/>
    </location>
</feature>
<dbReference type="GO" id="GO:0043161">
    <property type="term" value="P:proteasome-mediated ubiquitin-dependent protein catabolic process"/>
    <property type="evidence" value="ECO:0007669"/>
    <property type="project" value="TreeGrafter"/>
</dbReference>
<dbReference type="EMBL" id="JAPWDV010000002">
    <property type="protein sequence ID" value="KAJ6219708.1"/>
    <property type="molecule type" value="Genomic_DNA"/>
</dbReference>
<name>A0A9Q0M464_BLOTA</name>
<dbReference type="SUPFAM" id="SSF49899">
    <property type="entry name" value="Concanavalin A-like lectins/glucanases"/>
    <property type="match status" value="1"/>
</dbReference>
<dbReference type="FunFam" id="2.60.120.920:FF:000007">
    <property type="entry name" value="SPRY domain-containing SOCS box protein 1"/>
    <property type="match status" value="1"/>
</dbReference>
<dbReference type="AlphaFoldDB" id="A0A9Q0M464"/>
<feature type="region of interest" description="Disordered" evidence="2">
    <location>
        <begin position="264"/>
        <end position="284"/>
    </location>
</feature>
<dbReference type="InterPro" id="IPR013320">
    <property type="entry name" value="ConA-like_dom_sf"/>
</dbReference>
<dbReference type="PANTHER" id="PTHR12245:SF11">
    <property type="entry name" value="PROTEIN GUSTAVUS"/>
    <property type="match status" value="1"/>
</dbReference>
<dbReference type="GO" id="GO:0005737">
    <property type="term" value="C:cytoplasm"/>
    <property type="evidence" value="ECO:0007669"/>
    <property type="project" value="UniProtKB-ARBA"/>
</dbReference>
<comment type="caution">
    <text evidence="4">The sequence shown here is derived from an EMBL/GenBank/DDBJ whole genome shotgun (WGS) entry which is preliminary data.</text>
</comment>
<organism evidence="4 5">
    <name type="scientific">Blomia tropicalis</name>
    <name type="common">Mite</name>
    <dbReference type="NCBI Taxonomy" id="40697"/>
    <lineage>
        <taxon>Eukaryota</taxon>
        <taxon>Metazoa</taxon>
        <taxon>Ecdysozoa</taxon>
        <taxon>Arthropoda</taxon>
        <taxon>Chelicerata</taxon>
        <taxon>Arachnida</taxon>
        <taxon>Acari</taxon>
        <taxon>Acariformes</taxon>
        <taxon>Sarcoptiformes</taxon>
        <taxon>Astigmata</taxon>
        <taxon>Glycyphagoidea</taxon>
        <taxon>Echimyopodidae</taxon>
        <taxon>Blomia</taxon>
    </lineage>
</organism>
<keyword evidence="5" id="KW-1185">Reference proteome</keyword>
<dbReference type="InterPro" id="IPR043136">
    <property type="entry name" value="B30.2/SPRY_sf"/>
</dbReference>
<comment type="similarity">
    <text evidence="1">Belongs to the SPSB family.</text>
</comment>
<dbReference type="Proteomes" id="UP001142055">
    <property type="component" value="Chromosome 2"/>
</dbReference>